<dbReference type="AlphaFoldDB" id="A0A9P4LKS8"/>
<dbReference type="Pfam" id="PF14420">
    <property type="entry name" value="Clr5"/>
    <property type="match status" value="1"/>
</dbReference>
<dbReference type="InterPro" id="IPR025676">
    <property type="entry name" value="Clr5_dom"/>
</dbReference>
<feature type="compositionally biased region" description="Polar residues" evidence="1">
    <location>
        <begin position="49"/>
        <end position="72"/>
    </location>
</feature>
<protein>
    <recommendedName>
        <fullName evidence="2">Clr5 domain-containing protein</fullName>
    </recommendedName>
</protein>
<dbReference type="EMBL" id="ML978205">
    <property type="protein sequence ID" value="KAF2029058.1"/>
    <property type="molecule type" value="Genomic_DNA"/>
</dbReference>
<dbReference type="PANTHER" id="PTHR38788:SF3">
    <property type="entry name" value="CLR5 DOMAIN-CONTAINING PROTEIN"/>
    <property type="match status" value="1"/>
</dbReference>
<dbReference type="Proteomes" id="UP000799777">
    <property type="component" value="Unassembled WGS sequence"/>
</dbReference>
<proteinExistence type="predicted"/>
<feature type="region of interest" description="Disordered" evidence="1">
    <location>
        <begin position="49"/>
        <end position="112"/>
    </location>
</feature>
<dbReference type="SUPFAM" id="SSF48452">
    <property type="entry name" value="TPR-like"/>
    <property type="match status" value="1"/>
</dbReference>
<dbReference type="PANTHER" id="PTHR38788">
    <property type="entry name" value="CLR5 DOMAIN-CONTAINING PROTEIN"/>
    <property type="match status" value="1"/>
</dbReference>
<evidence type="ECO:0000313" key="3">
    <source>
        <dbReference type="EMBL" id="KAF2029058.1"/>
    </source>
</evidence>
<evidence type="ECO:0000256" key="1">
    <source>
        <dbReference type="SAM" id="MobiDB-lite"/>
    </source>
</evidence>
<dbReference type="OrthoDB" id="5308957at2759"/>
<feature type="region of interest" description="Disordered" evidence="1">
    <location>
        <begin position="220"/>
        <end position="242"/>
    </location>
</feature>
<feature type="domain" description="Clr5" evidence="2">
    <location>
        <begin position="108"/>
        <end position="160"/>
    </location>
</feature>
<feature type="compositionally biased region" description="Basic residues" evidence="1">
    <location>
        <begin position="93"/>
        <end position="105"/>
    </location>
</feature>
<evidence type="ECO:0000313" key="4">
    <source>
        <dbReference type="Proteomes" id="UP000799777"/>
    </source>
</evidence>
<keyword evidence="4" id="KW-1185">Reference proteome</keyword>
<dbReference type="Gene3D" id="1.25.40.10">
    <property type="entry name" value="Tetratricopeptide repeat domain"/>
    <property type="match status" value="1"/>
</dbReference>
<dbReference type="InterPro" id="IPR011990">
    <property type="entry name" value="TPR-like_helical_dom_sf"/>
</dbReference>
<organism evidence="3 4">
    <name type="scientific">Setomelanomma holmii</name>
    <dbReference type="NCBI Taxonomy" id="210430"/>
    <lineage>
        <taxon>Eukaryota</taxon>
        <taxon>Fungi</taxon>
        <taxon>Dikarya</taxon>
        <taxon>Ascomycota</taxon>
        <taxon>Pezizomycotina</taxon>
        <taxon>Dothideomycetes</taxon>
        <taxon>Pleosporomycetidae</taxon>
        <taxon>Pleosporales</taxon>
        <taxon>Pleosporineae</taxon>
        <taxon>Phaeosphaeriaceae</taxon>
        <taxon>Setomelanomma</taxon>
    </lineage>
</organism>
<name>A0A9P4LKS8_9PLEO</name>
<sequence>MTSPLPSSAGLSWGHVPTNQIPTPLPELMDLSESHNFAGIYDSGYAISSHPSQTVRNPQVHNSETKPTNFLSSLGAPGQPSSSATTLSDRKRAIAQRRQTTRRPKKPDLDWNANRDTLHRLYIDEGQVLTETMEIMKSNYNFEASAKAYKEQFKLWGWQKHLPGQVAHWMVDQAANGKHTAFEYGGKIWTVEQAKSSAARTKKNMQDASKTPEGIRAVTPTMSADRDSPTNAIVSPRSMDIQPDTGPIVTKREMHPKPDILPLSFNGKSMQELATVLLSARDYVRSGDLLLAETSFMEALEGMQRISSPTCPEAAKVGYELASFYSEQGRKVEADDVLEKITANHLSSLGINHRKTKQHILHVAELLNNWNRGQDAYTFLNHAREMAQDQVVGSLSATLLTKGKTRADNLLSGATGPQFLYLISSQIALNPTSNNIDHGLDNARLHTAVEEPAVVVLLKAIEKQCAQEPANLAVQGLRARAELLKYYLKQGVTLADQEAFLTAPDVLQSYWTKHYYVPASFKSHEAVEAALELTAGVLRGKFDFLATRMFRNIEQKATTLFGSTEERTIWMFISIGILYQTYRSWDEAQPWFEQAWAAADSMWGFHDGVTRSLTNAFAKRHFSYMNDESRPFKTAYGVCGFTVRPTRLHIE</sequence>
<reference evidence="3" key="1">
    <citation type="journal article" date="2020" name="Stud. Mycol.">
        <title>101 Dothideomycetes genomes: a test case for predicting lifestyles and emergence of pathogens.</title>
        <authorList>
            <person name="Haridas S."/>
            <person name="Albert R."/>
            <person name="Binder M."/>
            <person name="Bloem J."/>
            <person name="Labutti K."/>
            <person name="Salamov A."/>
            <person name="Andreopoulos B."/>
            <person name="Baker S."/>
            <person name="Barry K."/>
            <person name="Bills G."/>
            <person name="Bluhm B."/>
            <person name="Cannon C."/>
            <person name="Castanera R."/>
            <person name="Culley D."/>
            <person name="Daum C."/>
            <person name="Ezra D."/>
            <person name="Gonzalez J."/>
            <person name="Henrissat B."/>
            <person name="Kuo A."/>
            <person name="Liang C."/>
            <person name="Lipzen A."/>
            <person name="Lutzoni F."/>
            <person name="Magnuson J."/>
            <person name="Mondo S."/>
            <person name="Nolan M."/>
            <person name="Ohm R."/>
            <person name="Pangilinan J."/>
            <person name="Park H.-J."/>
            <person name="Ramirez L."/>
            <person name="Alfaro M."/>
            <person name="Sun H."/>
            <person name="Tritt A."/>
            <person name="Yoshinaga Y."/>
            <person name="Zwiers L.-H."/>
            <person name="Turgeon B."/>
            <person name="Goodwin S."/>
            <person name="Spatafora J."/>
            <person name="Crous P."/>
            <person name="Grigoriev I."/>
        </authorList>
    </citation>
    <scope>NUCLEOTIDE SEQUENCE</scope>
    <source>
        <strain evidence="3">CBS 110217</strain>
    </source>
</reference>
<comment type="caution">
    <text evidence="3">The sequence shown here is derived from an EMBL/GenBank/DDBJ whole genome shotgun (WGS) entry which is preliminary data.</text>
</comment>
<gene>
    <name evidence="3" type="ORF">EK21DRAFT_113283</name>
</gene>
<evidence type="ECO:0000259" key="2">
    <source>
        <dbReference type="Pfam" id="PF14420"/>
    </source>
</evidence>
<accession>A0A9P4LKS8</accession>